<gene>
    <name evidence="1" type="ORF">IT774_07740</name>
</gene>
<dbReference type="Gene3D" id="3.40.50.300">
    <property type="entry name" value="P-loop containing nucleotide triphosphate hydrolases"/>
    <property type="match status" value="1"/>
</dbReference>
<protein>
    <submittedName>
        <fullName evidence="1">AAA family ATPase</fullName>
    </submittedName>
</protein>
<evidence type="ECO:0000313" key="2">
    <source>
        <dbReference type="Proteomes" id="UP000595095"/>
    </source>
</evidence>
<keyword evidence="2" id="KW-1185">Reference proteome</keyword>
<dbReference type="EMBL" id="CP064795">
    <property type="protein sequence ID" value="QPG06987.1"/>
    <property type="molecule type" value="Genomic_DNA"/>
</dbReference>
<proteinExistence type="predicted"/>
<dbReference type="AlphaFoldDB" id="A0A7S9DZX6"/>
<accession>A0A7S9DZX6</accession>
<organism evidence="1 2">
    <name type="scientific">Salinimonas marina</name>
    <dbReference type="NCBI Taxonomy" id="2785918"/>
    <lineage>
        <taxon>Bacteria</taxon>
        <taxon>Pseudomonadati</taxon>
        <taxon>Pseudomonadota</taxon>
        <taxon>Gammaproteobacteria</taxon>
        <taxon>Alteromonadales</taxon>
        <taxon>Alteromonadaceae</taxon>
        <taxon>Alteromonas/Salinimonas group</taxon>
        <taxon>Salinimonas</taxon>
    </lineage>
</organism>
<dbReference type="Proteomes" id="UP000595095">
    <property type="component" value="Chromosome"/>
</dbReference>
<dbReference type="KEGG" id="smaa:IT774_07740"/>
<dbReference type="RefSeq" id="WP_195812059.1">
    <property type="nucleotide sequence ID" value="NZ_CP064795.1"/>
</dbReference>
<reference evidence="1 2" key="1">
    <citation type="submission" date="2020-11" db="EMBL/GenBank/DDBJ databases">
        <title>Complete genome sequence for Salinimonas sp. strain G2-b.</title>
        <authorList>
            <person name="Park S.-J."/>
        </authorList>
    </citation>
    <scope>NUCLEOTIDE SEQUENCE [LARGE SCALE GENOMIC DNA]</scope>
    <source>
        <strain evidence="1 2">G2-b</strain>
    </source>
</reference>
<dbReference type="InterPro" id="IPR027417">
    <property type="entry name" value="P-loop_NTPase"/>
</dbReference>
<name>A0A7S9DZX6_9ALTE</name>
<dbReference type="SUPFAM" id="SSF52540">
    <property type="entry name" value="P-loop containing nucleoside triphosphate hydrolases"/>
    <property type="match status" value="1"/>
</dbReference>
<sequence length="241" mass="27334">MSDVNDHLVLVCGKSAVGKSASLMNMENPEGVMYLNCEAGKKLPFRSKFKEFTIIDPLQVEEAFEAANDMADVHTIVVDSLNYLMDMYESVHVLPSTNTMQAWGEYTQFFKRLMQHHVAGSSKNVIFMAHVVDQLNESDMVMESKVPAKGAIKNQGIESYFSCVISAKKKKLKDIEGYGSGLLNVTDEEEMLGYKYVFQTKLTKDTVNERMRGPMGLWDTKETFIDNDCQKVLDRLSEYYN</sequence>
<dbReference type="Pfam" id="PF13479">
    <property type="entry name" value="AAA_24"/>
    <property type="match status" value="1"/>
</dbReference>
<evidence type="ECO:0000313" key="1">
    <source>
        <dbReference type="EMBL" id="QPG06987.1"/>
    </source>
</evidence>